<sequence>MDNSKSALIKMFILLFSLGLSCIFAIQKLEFALLPPVLLPLLTWVGEKTVDIFVDSQAYRILPLKKPVIDRILLNTSSLCSVNGERDVRYGFNSAGGTINKLSFNIFNRESSAMLIKEVAFSVKSYEDIESISTLRSKCQGGYIDPVYYSVEEDVLADKKTYIGILCEENKGKIYRSTKEVRIDPNGAEFMHINFKVANPGVYVVCVNIKYIIRGKEDVVESPSNKFAIISNAILGEVGMEMESLGFWSKEKGIVKY</sequence>
<evidence type="ECO:0000313" key="2">
    <source>
        <dbReference type="Proteomes" id="UP000184012"/>
    </source>
</evidence>
<accession>A0AB74F1E6</accession>
<name>A0AB74F1E6_9FIRM</name>
<reference evidence="1 2" key="1">
    <citation type="submission" date="2016-11" db="EMBL/GenBank/DDBJ databases">
        <authorList>
            <person name="Varghese N."/>
            <person name="Submissions S."/>
        </authorList>
    </citation>
    <scope>NUCLEOTIDE SEQUENCE [LARGE SCALE GENOMIC DNA]</scope>
    <source>
        <strain evidence="1 2">FD</strain>
    </source>
</reference>
<dbReference type="AlphaFoldDB" id="A0AB74F1E6"/>
<protein>
    <submittedName>
        <fullName evidence="1">Uncharacterized protein</fullName>
    </submittedName>
</protein>
<dbReference type="PROSITE" id="PS51257">
    <property type="entry name" value="PROKAR_LIPOPROTEIN"/>
    <property type="match status" value="1"/>
</dbReference>
<dbReference type="Proteomes" id="UP000184012">
    <property type="component" value="Unassembled WGS sequence"/>
</dbReference>
<dbReference type="EMBL" id="FRBP01000009">
    <property type="protein sequence ID" value="SHL90743.1"/>
    <property type="molecule type" value="Genomic_DNA"/>
</dbReference>
<dbReference type="RefSeq" id="WP_073383076.1">
    <property type="nucleotide sequence ID" value="NZ_FRBP01000009.1"/>
</dbReference>
<organism evidence="1 2">
    <name type="scientific">Eubacterium callanderi</name>
    <dbReference type="NCBI Taxonomy" id="53442"/>
    <lineage>
        <taxon>Bacteria</taxon>
        <taxon>Bacillati</taxon>
        <taxon>Bacillota</taxon>
        <taxon>Clostridia</taxon>
        <taxon>Eubacteriales</taxon>
        <taxon>Eubacteriaceae</taxon>
        <taxon>Eubacterium</taxon>
    </lineage>
</organism>
<evidence type="ECO:0000313" key="1">
    <source>
        <dbReference type="EMBL" id="SHL90743.1"/>
    </source>
</evidence>
<gene>
    <name evidence="1" type="ORF">SAMN04515649_1093</name>
</gene>
<proteinExistence type="predicted"/>
<comment type="caution">
    <text evidence="1">The sequence shown here is derived from an EMBL/GenBank/DDBJ whole genome shotgun (WGS) entry which is preliminary data.</text>
</comment>